<protein>
    <recommendedName>
        <fullName evidence="3">HPt domain-containing protein</fullName>
    </recommendedName>
</protein>
<dbReference type="InterPro" id="IPR036641">
    <property type="entry name" value="HPT_dom_sf"/>
</dbReference>
<comment type="caution">
    <text evidence="1">The sequence shown here is derived from an EMBL/GenBank/DDBJ whole genome shotgun (WGS) entry which is preliminary data.</text>
</comment>
<gene>
    <name evidence="1" type="ORF">A3SI_11909</name>
</gene>
<dbReference type="Proteomes" id="UP000005551">
    <property type="component" value="Unassembled WGS sequence"/>
</dbReference>
<dbReference type="AlphaFoldDB" id="I5C2K9"/>
<keyword evidence="2" id="KW-1185">Reference proteome</keyword>
<dbReference type="STRING" id="1189621.A3SI_11909"/>
<dbReference type="Gene3D" id="1.20.120.160">
    <property type="entry name" value="HPT domain"/>
    <property type="match status" value="1"/>
</dbReference>
<organism evidence="1 2">
    <name type="scientific">Nitritalea halalkaliphila LW7</name>
    <dbReference type="NCBI Taxonomy" id="1189621"/>
    <lineage>
        <taxon>Bacteria</taxon>
        <taxon>Pseudomonadati</taxon>
        <taxon>Bacteroidota</taxon>
        <taxon>Cytophagia</taxon>
        <taxon>Cytophagales</taxon>
        <taxon>Cyclobacteriaceae</taxon>
        <taxon>Nitritalea</taxon>
    </lineage>
</organism>
<evidence type="ECO:0000313" key="2">
    <source>
        <dbReference type="Proteomes" id="UP000005551"/>
    </source>
</evidence>
<dbReference type="SUPFAM" id="SSF47226">
    <property type="entry name" value="Histidine-containing phosphotransfer domain, HPT domain"/>
    <property type="match status" value="1"/>
</dbReference>
<sequence length="111" mass="12498">MYDFGYLKEITDHDQELMQQVVDEFLLLCEESTAAFSHASSAQDPALLYNFAHKIKPNLVMLGVPKSLVQEVVYLEASGKAATWTEELQARIEQVISLLQVLRRELASATL</sequence>
<name>I5C2K9_9BACT</name>
<accession>I5C2K9</accession>
<evidence type="ECO:0008006" key="3">
    <source>
        <dbReference type="Google" id="ProtNLM"/>
    </source>
</evidence>
<dbReference type="EMBL" id="AJYA01000024">
    <property type="protein sequence ID" value="EIM76061.1"/>
    <property type="molecule type" value="Genomic_DNA"/>
</dbReference>
<reference evidence="1 2" key="1">
    <citation type="submission" date="2012-05" db="EMBL/GenBank/DDBJ databases">
        <title>Genome sequence of Nitritalea halalkaliphila LW7.</title>
        <authorList>
            <person name="Jangir P.K."/>
            <person name="Singh A."/>
            <person name="Shivaji S."/>
            <person name="Sharma R."/>
        </authorList>
    </citation>
    <scope>NUCLEOTIDE SEQUENCE [LARGE SCALE GENOMIC DNA]</scope>
    <source>
        <strain evidence="1 2">LW7</strain>
    </source>
</reference>
<proteinExistence type="predicted"/>
<evidence type="ECO:0000313" key="1">
    <source>
        <dbReference type="EMBL" id="EIM76061.1"/>
    </source>
</evidence>
<dbReference type="GO" id="GO:0000160">
    <property type="term" value="P:phosphorelay signal transduction system"/>
    <property type="evidence" value="ECO:0007669"/>
    <property type="project" value="InterPro"/>
</dbReference>